<feature type="region of interest" description="Disordered" evidence="1">
    <location>
        <begin position="1"/>
        <end position="109"/>
    </location>
</feature>
<dbReference type="EMBL" id="LGSR01000022">
    <property type="protein sequence ID" value="KOS18286.1"/>
    <property type="molecule type" value="Genomic_DNA"/>
</dbReference>
<keyword evidence="3" id="KW-1185">Reference proteome</keyword>
<protein>
    <recommendedName>
        <fullName evidence="4">Tafazzin</fullName>
    </recommendedName>
</protein>
<sequence length="439" mass="47858">MAAKSAKSVNELLASSRRTSADPSSLRPLHAVTPTVPPALRELLQIPETPPPAPRRPVRTRVDGNGRRLPAGPPPPRSWLGAGQRTAARPLGSPATSRPTRDGSAESALPDVYLPSPASLIGMTLRRLAVAWDLHRVYDQHHLFFLPNHLKPALIRWVGLYHDEGVSLTDLRLVLFAPSICDDEAGPAAQEVDVVPNTDISHLDLSGSVGRSISLKELAELLEPSKKTEALDEPQDSWDAVSSVPAAPRALLPNLTHLSLALNPHHASSASWKQLLALSSRLSSITHLSLANWPDPCLTPRARCATVATPQGTSIPYGGTNIYSHSIDHDWSEALLVLRKLSRNLYALEFLDLTGCGPWFKALTMRSGHDFVDWAGSWGKITGLRLYAGWCPGEESMPSERGIYHETVEAAASAERHIRAMRAGKGRIIHVERDRQHDV</sequence>
<evidence type="ECO:0000256" key="1">
    <source>
        <dbReference type="SAM" id="MobiDB-lite"/>
    </source>
</evidence>
<dbReference type="Gene3D" id="3.80.10.10">
    <property type="entry name" value="Ribonuclease Inhibitor"/>
    <property type="match status" value="1"/>
</dbReference>
<comment type="caution">
    <text evidence="2">The sequence shown here is derived from an EMBL/GenBank/DDBJ whole genome shotgun (WGS) entry which is preliminary data.</text>
</comment>
<gene>
    <name evidence="2" type="ORF">ESCO_002951</name>
</gene>
<dbReference type="InterPro" id="IPR032675">
    <property type="entry name" value="LRR_dom_sf"/>
</dbReference>
<reference evidence="2 3" key="1">
    <citation type="submission" date="2015-07" db="EMBL/GenBank/DDBJ databases">
        <title>The genome of the fungus Escovopsis weberi, a specialized disease agent of ant agriculture.</title>
        <authorList>
            <person name="de Man T.J."/>
            <person name="Stajich J.E."/>
            <person name="Kubicek C.P."/>
            <person name="Chenthamara K."/>
            <person name="Atanasova L."/>
            <person name="Druzhinina I.S."/>
            <person name="Birnbaum S."/>
            <person name="Barribeau S.M."/>
            <person name="Teiling C."/>
            <person name="Suen G."/>
            <person name="Currie C."/>
            <person name="Gerardo N.M."/>
        </authorList>
    </citation>
    <scope>NUCLEOTIDE SEQUENCE [LARGE SCALE GENOMIC DNA]</scope>
</reference>
<dbReference type="STRING" id="150374.A0A0M8MS69"/>
<proteinExistence type="predicted"/>
<dbReference type="SUPFAM" id="SSF52047">
    <property type="entry name" value="RNI-like"/>
    <property type="match status" value="1"/>
</dbReference>
<dbReference type="AlphaFoldDB" id="A0A0M8MS69"/>
<evidence type="ECO:0000313" key="2">
    <source>
        <dbReference type="EMBL" id="KOS18286.1"/>
    </source>
</evidence>
<evidence type="ECO:0008006" key="4">
    <source>
        <dbReference type="Google" id="ProtNLM"/>
    </source>
</evidence>
<organism evidence="2 3">
    <name type="scientific">Escovopsis weberi</name>
    <dbReference type="NCBI Taxonomy" id="150374"/>
    <lineage>
        <taxon>Eukaryota</taxon>
        <taxon>Fungi</taxon>
        <taxon>Dikarya</taxon>
        <taxon>Ascomycota</taxon>
        <taxon>Pezizomycotina</taxon>
        <taxon>Sordariomycetes</taxon>
        <taxon>Hypocreomycetidae</taxon>
        <taxon>Hypocreales</taxon>
        <taxon>Hypocreaceae</taxon>
        <taxon>Escovopsis</taxon>
    </lineage>
</organism>
<evidence type="ECO:0000313" key="3">
    <source>
        <dbReference type="Proteomes" id="UP000053831"/>
    </source>
</evidence>
<dbReference type="OrthoDB" id="5278911at2759"/>
<name>A0A0M8MS69_ESCWE</name>
<accession>A0A0M8MS69</accession>
<dbReference type="Proteomes" id="UP000053831">
    <property type="component" value="Unassembled WGS sequence"/>
</dbReference>